<dbReference type="OMA" id="CCTTEES"/>
<accession>A0A8C6S2I7</accession>
<name>A0A8C6S2I7_NANGA</name>
<keyword evidence="1" id="KW-0175">Coiled coil</keyword>
<dbReference type="GO" id="GO:0016020">
    <property type="term" value="C:membrane"/>
    <property type="evidence" value="ECO:0007669"/>
    <property type="project" value="InterPro"/>
</dbReference>
<dbReference type="InterPro" id="IPR010989">
    <property type="entry name" value="SNARE"/>
</dbReference>
<feature type="transmembrane region" description="Helical" evidence="2">
    <location>
        <begin position="227"/>
        <end position="247"/>
    </location>
</feature>
<organism evidence="3 4">
    <name type="scientific">Nannospalax galili</name>
    <name type="common">Northern Israeli blind subterranean mole rat</name>
    <name type="synonym">Spalax galili</name>
    <dbReference type="NCBI Taxonomy" id="1026970"/>
    <lineage>
        <taxon>Eukaryota</taxon>
        <taxon>Metazoa</taxon>
        <taxon>Chordata</taxon>
        <taxon>Craniata</taxon>
        <taxon>Vertebrata</taxon>
        <taxon>Euteleostomi</taxon>
        <taxon>Mammalia</taxon>
        <taxon>Eutheria</taxon>
        <taxon>Euarchontoglires</taxon>
        <taxon>Glires</taxon>
        <taxon>Rodentia</taxon>
        <taxon>Myomorpha</taxon>
        <taxon>Muroidea</taxon>
        <taxon>Spalacidae</taxon>
        <taxon>Spalacinae</taxon>
        <taxon>Nannospalax</taxon>
    </lineage>
</organism>
<dbReference type="Proteomes" id="UP000694381">
    <property type="component" value="Unassembled WGS sequence"/>
</dbReference>
<dbReference type="Ensembl" id="ENSNGAT00000032393.1">
    <property type="protein sequence ID" value="ENSNGAP00000026660.1"/>
    <property type="gene ID" value="ENSNGAG00000024238.1"/>
</dbReference>
<dbReference type="AlphaFoldDB" id="A0A8C6S2I7"/>
<proteinExistence type="predicted"/>
<evidence type="ECO:0000256" key="2">
    <source>
        <dbReference type="SAM" id="Phobius"/>
    </source>
</evidence>
<keyword evidence="2" id="KW-0812">Transmembrane</keyword>
<keyword evidence="4" id="KW-1185">Reference proteome</keyword>
<dbReference type="Gene3D" id="1.20.58.70">
    <property type="match status" value="1"/>
</dbReference>
<protein>
    <submittedName>
        <fullName evidence="3">Uncharacterized protein</fullName>
    </submittedName>
</protein>
<dbReference type="GeneTree" id="ENSGT00950000185117"/>
<evidence type="ECO:0000313" key="3">
    <source>
        <dbReference type="Ensembl" id="ENSNGAP00000026660.1"/>
    </source>
</evidence>
<evidence type="ECO:0000256" key="1">
    <source>
        <dbReference type="ARBA" id="ARBA00023054"/>
    </source>
</evidence>
<keyword evidence="2" id="KW-1133">Transmembrane helix</keyword>
<evidence type="ECO:0000313" key="4">
    <source>
        <dbReference type="Proteomes" id="UP000694381"/>
    </source>
</evidence>
<sequence length="253" mass="28636">MRDRLEELRNQVSQGRSSSDLDDALVFDNLAFKETKSNPIEKFLQEVAALFLALTELEGLSQLIGKKQKDILCCTTEETSFVSQAWLIQSQLSSIQHKLATDCKYWQVEYHQLSVLLSHHYACETQYLVRLKEKVMSQAELAGMKLQEEDLEKLLANPVAPQIVGHDLDVLKGKKSLALARVRQQQLLDLEYQISELQTIFLQVEILISGQQELLDMKKALKYKCQSCFLMVVSTVAGICTCCTYLSCIPGTV</sequence>
<keyword evidence="2" id="KW-0472">Membrane</keyword>
<dbReference type="SUPFAM" id="SSF47661">
    <property type="entry name" value="t-snare proteins"/>
    <property type="match status" value="1"/>
</dbReference>
<reference evidence="3" key="1">
    <citation type="submission" date="2025-08" db="UniProtKB">
        <authorList>
            <consortium name="Ensembl"/>
        </authorList>
    </citation>
    <scope>IDENTIFICATION</scope>
</reference>
<reference evidence="3" key="2">
    <citation type="submission" date="2025-09" db="UniProtKB">
        <authorList>
            <consortium name="Ensembl"/>
        </authorList>
    </citation>
    <scope>IDENTIFICATION</scope>
</reference>
<dbReference type="GO" id="GO:0016192">
    <property type="term" value="P:vesicle-mediated transport"/>
    <property type="evidence" value="ECO:0007669"/>
    <property type="project" value="InterPro"/>
</dbReference>